<dbReference type="OrthoDB" id="9816507at2"/>
<dbReference type="InterPro" id="IPR036365">
    <property type="entry name" value="PGBD-like_sf"/>
</dbReference>
<keyword evidence="1" id="KW-0732">Signal</keyword>
<evidence type="ECO:0000313" key="4">
    <source>
        <dbReference type="Proteomes" id="UP000240259"/>
    </source>
</evidence>
<evidence type="ECO:0000259" key="2">
    <source>
        <dbReference type="Pfam" id="PF01471"/>
    </source>
</evidence>
<dbReference type="InterPro" id="IPR002477">
    <property type="entry name" value="Peptidoglycan-bd-like"/>
</dbReference>
<dbReference type="InterPro" id="IPR011044">
    <property type="entry name" value="Quino_amine_DH_bsu"/>
</dbReference>
<dbReference type="Proteomes" id="UP000240259">
    <property type="component" value="Unassembled WGS sequence"/>
</dbReference>
<dbReference type="AlphaFoldDB" id="A0A2T4J1H6"/>
<dbReference type="InterPro" id="IPR036366">
    <property type="entry name" value="PGBDSf"/>
</dbReference>
<organism evidence="3 4">
    <name type="scientific">Mesorhizobium helmanticense</name>
    <dbReference type="NCBI Taxonomy" id="1776423"/>
    <lineage>
        <taxon>Bacteria</taxon>
        <taxon>Pseudomonadati</taxon>
        <taxon>Pseudomonadota</taxon>
        <taxon>Alphaproteobacteria</taxon>
        <taxon>Hyphomicrobiales</taxon>
        <taxon>Phyllobacteriaceae</taxon>
        <taxon>Mesorhizobium</taxon>
    </lineage>
</organism>
<sequence length="636" mass="68445">MSPNYGRWKQVGRRVTLALCALLAAMLPRTVQGGMLSTALPVELEIRAYHLEFTPDGNNLILIEGPTDRVVLYDLATASIKFSTQVPHNVSDTTFSSGGDYVFLIGQDSKAGNTAVSRMSLEDGIVRTVAFDRQLDRPSIAVGPDDRLFVSRYLAGTLKQVPIELFDTGLGDSPIPFDIDRGGNELLIKAAPVAGIESVPGERILFVSHAFERAVTAIDMQTGGSIDQLKLDGKMVDEKEPALHLVATFSGQSDSVVIGDSSGERLLIADVDEAFSSFDIIQVVDLKAMHRASDAVLRKSPLLIAADAEQNAILVGSENSTEVLVYSRSTRSLEVQNTLLLPFRPSALDVSPKGDTAAFLDAASGRLIIQDDPTGRGVAQPVDQEMERVREVQRQLSELGYPVGLVDGLYGTQTSTAIALFQKQQGLKVTGTLDDEVLATLDQVVAHQKGNTTTQGANKDFVVVQAVINPVLQPRNVGDPIGYCAGDERCSSLAEVAESFLKLPPGTVAAALAAVPRVSREGEEGRYTIELPAGYQYCRSKIRTSSVVPATGDRASVMSASSFQNGVHVYTWTPKRGIVEGRSWVEADYTIYGVRDDLAEKRRIEGKCRPHGKQLIGCRGARGTNKGQPSCGTVED</sequence>
<dbReference type="EMBL" id="PZJX01000006">
    <property type="protein sequence ID" value="PTE11764.1"/>
    <property type="molecule type" value="Genomic_DNA"/>
</dbReference>
<dbReference type="Gene3D" id="2.130.10.10">
    <property type="entry name" value="YVTN repeat-like/Quinoprotein amine dehydrogenase"/>
    <property type="match status" value="1"/>
</dbReference>
<comment type="caution">
    <text evidence="3">The sequence shown here is derived from an EMBL/GenBank/DDBJ whole genome shotgun (WGS) entry which is preliminary data.</text>
</comment>
<gene>
    <name evidence="3" type="ORF">C9427_03480</name>
</gene>
<feature type="chain" id="PRO_5015761682" description="Peptidoglycan binding-like domain-containing protein" evidence="1">
    <location>
        <begin position="34"/>
        <end position="636"/>
    </location>
</feature>
<dbReference type="InterPro" id="IPR015943">
    <property type="entry name" value="WD40/YVTN_repeat-like_dom_sf"/>
</dbReference>
<evidence type="ECO:0000313" key="3">
    <source>
        <dbReference type="EMBL" id="PTE11764.1"/>
    </source>
</evidence>
<feature type="domain" description="Peptidoglycan binding-like" evidence="2">
    <location>
        <begin position="387"/>
        <end position="441"/>
    </location>
</feature>
<dbReference type="Pfam" id="PF01471">
    <property type="entry name" value="PG_binding_1"/>
    <property type="match status" value="1"/>
</dbReference>
<feature type="signal peptide" evidence="1">
    <location>
        <begin position="1"/>
        <end position="33"/>
    </location>
</feature>
<dbReference type="SUPFAM" id="SSF50969">
    <property type="entry name" value="YVTN repeat-like/Quinoprotein amine dehydrogenase"/>
    <property type="match status" value="1"/>
</dbReference>
<dbReference type="Gene3D" id="1.10.101.10">
    <property type="entry name" value="PGBD-like superfamily/PGBD"/>
    <property type="match status" value="1"/>
</dbReference>
<protein>
    <recommendedName>
        <fullName evidence="2">Peptidoglycan binding-like domain-containing protein</fullName>
    </recommendedName>
</protein>
<accession>A0A2T4J1H6</accession>
<evidence type="ECO:0000256" key="1">
    <source>
        <dbReference type="SAM" id="SignalP"/>
    </source>
</evidence>
<dbReference type="SUPFAM" id="SSF47090">
    <property type="entry name" value="PGBD-like"/>
    <property type="match status" value="1"/>
</dbReference>
<keyword evidence="4" id="KW-1185">Reference proteome</keyword>
<name>A0A2T4J1H6_9HYPH</name>
<reference evidence="3 4" key="1">
    <citation type="submission" date="2018-03" db="EMBL/GenBank/DDBJ databases">
        <title>Genome sequence of the symbiotic type strain Mesorhizobium helmanticense CSLC115NT isolated from Lotus corniculatus nodules.</title>
        <authorList>
            <person name="Sannazzaro A.I."/>
            <person name="Torres Tejerizo G.A."/>
            <person name="Dip D."/>
            <person name="Caballero M."/>
            <person name="Pistorio M."/>
            <person name="Estrella M.J."/>
        </authorList>
    </citation>
    <scope>NUCLEOTIDE SEQUENCE [LARGE SCALE GENOMIC DNA]</scope>
    <source>
        <strain evidence="3 4">CSLC115N</strain>
    </source>
</reference>
<proteinExistence type="predicted"/>